<proteinExistence type="predicted"/>
<evidence type="ECO:0000256" key="1">
    <source>
        <dbReference type="SAM" id="Phobius"/>
    </source>
</evidence>
<feature type="transmembrane region" description="Helical" evidence="1">
    <location>
        <begin position="86"/>
        <end position="105"/>
    </location>
</feature>
<dbReference type="EMBL" id="JAYMYS010000005">
    <property type="protein sequence ID" value="KAK7390891.1"/>
    <property type="molecule type" value="Genomic_DNA"/>
</dbReference>
<feature type="transmembrane region" description="Helical" evidence="1">
    <location>
        <begin position="12"/>
        <end position="32"/>
    </location>
</feature>
<keyword evidence="1" id="KW-0812">Transmembrane</keyword>
<protein>
    <recommendedName>
        <fullName evidence="4">Transmembrane protein</fullName>
    </recommendedName>
</protein>
<comment type="caution">
    <text evidence="2">The sequence shown here is derived from an EMBL/GenBank/DDBJ whole genome shotgun (WGS) entry which is preliminary data.</text>
</comment>
<organism evidence="2 3">
    <name type="scientific">Psophocarpus tetragonolobus</name>
    <name type="common">Winged bean</name>
    <name type="synonym">Dolichos tetragonolobus</name>
    <dbReference type="NCBI Taxonomy" id="3891"/>
    <lineage>
        <taxon>Eukaryota</taxon>
        <taxon>Viridiplantae</taxon>
        <taxon>Streptophyta</taxon>
        <taxon>Embryophyta</taxon>
        <taxon>Tracheophyta</taxon>
        <taxon>Spermatophyta</taxon>
        <taxon>Magnoliopsida</taxon>
        <taxon>eudicotyledons</taxon>
        <taxon>Gunneridae</taxon>
        <taxon>Pentapetalae</taxon>
        <taxon>rosids</taxon>
        <taxon>fabids</taxon>
        <taxon>Fabales</taxon>
        <taxon>Fabaceae</taxon>
        <taxon>Papilionoideae</taxon>
        <taxon>50 kb inversion clade</taxon>
        <taxon>NPAAA clade</taxon>
        <taxon>indigoferoid/millettioid clade</taxon>
        <taxon>Phaseoleae</taxon>
        <taxon>Psophocarpus</taxon>
    </lineage>
</organism>
<accession>A0AAN9XG43</accession>
<evidence type="ECO:0008006" key="4">
    <source>
        <dbReference type="Google" id="ProtNLM"/>
    </source>
</evidence>
<evidence type="ECO:0000313" key="3">
    <source>
        <dbReference type="Proteomes" id="UP001386955"/>
    </source>
</evidence>
<dbReference type="Proteomes" id="UP001386955">
    <property type="component" value="Unassembled WGS sequence"/>
</dbReference>
<sequence length="129" mass="14482">MYHFSILYWDIYLVLHFVIYFIFWLTCLHLLISQHCNGQNIMVRAMVRAVVKLEIGKCKLVVREYGHKMKMGIVNKGGEELGIESLVFMLCFILSLLAAIIFFCADGVPKKASQDNNCGNAACTAGCGV</sequence>
<reference evidence="2 3" key="1">
    <citation type="submission" date="2024-01" db="EMBL/GenBank/DDBJ databases">
        <title>The genomes of 5 underutilized Papilionoideae crops provide insights into root nodulation and disease resistanc.</title>
        <authorList>
            <person name="Jiang F."/>
        </authorList>
    </citation>
    <scope>NUCLEOTIDE SEQUENCE [LARGE SCALE GENOMIC DNA]</scope>
    <source>
        <strain evidence="2">DUOXIRENSHENG_FW03</strain>
        <tissue evidence="2">Leaves</tissue>
    </source>
</reference>
<keyword evidence="3" id="KW-1185">Reference proteome</keyword>
<gene>
    <name evidence="2" type="ORF">VNO78_19070</name>
</gene>
<keyword evidence="1" id="KW-0472">Membrane</keyword>
<evidence type="ECO:0000313" key="2">
    <source>
        <dbReference type="EMBL" id="KAK7390891.1"/>
    </source>
</evidence>
<dbReference type="AlphaFoldDB" id="A0AAN9XG43"/>
<name>A0AAN9XG43_PSOTE</name>
<keyword evidence="1" id="KW-1133">Transmembrane helix</keyword>